<feature type="domain" description="EF-hand" evidence="2">
    <location>
        <begin position="72"/>
        <end position="107"/>
    </location>
</feature>
<proteinExistence type="predicted"/>
<dbReference type="InterPro" id="IPR018247">
    <property type="entry name" value="EF_Hand_1_Ca_BS"/>
</dbReference>
<evidence type="ECO:0000313" key="4">
    <source>
        <dbReference type="Proteomes" id="UP000838412"/>
    </source>
</evidence>
<dbReference type="Pfam" id="PF13499">
    <property type="entry name" value="EF-hand_7"/>
    <property type="match status" value="1"/>
</dbReference>
<evidence type="ECO:0000313" key="3">
    <source>
        <dbReference type="EMBL" id="CAH1256709.1"/>
    </source>
</evidence>
<dbReference type="SMART" id="SM00054">
    <property type="entry name" value="EFh"/>
    <property type="match status" value="2"/>
</dbReference>
<dbReference type="Gene3D" id="1.10.238.10">
    <property type="entry name" value="EF-hand"/>
    <property type="match status" value="1"/>
</dbReference>
<dbReference type="OrthoDB" id="191686at2759"/>
<evidence type="ECO:0000256" key="1">
    <source>
        <dbReference type="ARBA" id="ARBA00022837"/>
    </source>
</evidence>
<dbReference type="Proteomes" id="UP000838412">
    <property type="component" value="Chromosome 3"/>
</dbReference>
<feature type="domain" description="EF-hand" evidence="2">
    <location>
        <begin position="30"/>
        <end position="65"/>
    </location>
</feature>
<dbReference type="InterPro" id="IPR011992">
    <property type="entry name" value="EF-hand-dom_pair"/>
</dbReference>
<evidence type="ECO:0000259" key="2">
    <source>
        <dbReference type="PROSITE" id="PS50222"/>
    </source>
</evidence>
<dbReference type="PROSITE" id="PS00018">
    <property type="entry name" value="EF_HAND_1"/>
    <property type="match status" value="2"/>
</dbReference>
<reference evidence="3" key="1">
    <citation type="submission" date="2022-01" db="EMBL/GenBank/DDBJ databases">
        <authorList>
            <person name="Braso-Vives M."/>
        </authorList>
    </citation>
    <scope>NUCLEOTIDE SEQUENCE</scope>
</reference>
<accession>A0A8J9ZLX5</accession>
<gene>
    <name evidence="3" type="primary">Hypp1704</name>
    <name evidence="3" type="ORF">BLAG_LOCUS14885</name>
</gene>
<protein>
    <submittedName>
        <fullName evidence="3">Hypp1704 protein</fullName>
    </submittedName>
</protein>
<keyword evidence="4" id="KW-1185">Reference proteome</keyword>
<dbReference type="AlphaFoldDB" id="A0A8J9ZLX5"/>
<dbReference type="InterPro" id="IPR002048">
    <property type="entry name" value="EF_hand_dom"/>
</dbReference>
<name>A0A8J9ZLX5_BRALA</name>
<dbReference type="EMBL" id="OV696688">
    <property type="protein sequence ID" value="CAH1256709.1"/>
    <property type="molecule type" value="Genomic_DNA"/>
</dbReference>
<organism evidence="3 4">
    <name type="scientific">Branchiostoma lanceolatum</name>
    <name type="common">Common lancelet</name>
    <name type="synonym">Amphioxus lanceolatum</name>
    <dbReference type="NCBI Taxonomy" id="7740"/>
    <lineage>
        <taxon>Eukaryota</taxon>
        <taxon>Metazoa</taxon>
        <taxon>Chordata</taxon>
        <taxon>Cephalochordata</taxon>
        <taxon>Leptocardii</taxon>
        <taxon>Amphioxiformes</taxon>
        <taxon>Branchiostomatidae</taxon>
        <taxon>Branchiostoma</taxon>
    </lineage>
</organism>
<dbReference type="SUPFAM" id="SSF47473">
    <property type="entry name" value="EF-hand"/>
    <property type="match status" value="1"/>
</dbReference>
<sequence length="121" mass="13937">MSGEEKKRVRTVPTSKIKLTLQSLMEGEEDMKKAIEKAWNKLDTNGSGFLEKEEFREAINLVLVGDGDEEGIGEKQFNSFFDKVDKDADGKISKDEWFRRAKGLFKRMEENIDNDDENLTK</sequence>
<keyword evidence="1" id="KW-0106">Calcium</keyword>
<dbReference type="CDD" id="cd00051">
    <property type="entry name" value="EFh"/>
    <property type="match status" value="1"/>
</dbReference>
<dbReference type="GO" id="GO:0005509">
    <property type="term" value="F:calcium ion binding"/>
    <property type="evidence" value="ECO:0007669"/>
    <property type="project" value="InterPro"/>
</dbReference>
<dbReference type="PROSITE" id="PS50222">
    <property type="entry name" value="EF_HAND_2"/>
    <property type="match status" value="2"/>
</dbReference>